<dbReference type="Proteomes" id="UP000078148">
    <property type="component" value="Chromosome"/>
</dbReference>
<feature type="domain" description="HTH merR-type" evidence="2">
    <location>
        <begin position="8"/>
        <end position="77"/>
    </location>
</feature>
<dbReference type="PROSITE" id="PS50937">
    <property type="entry name" value="HTH_MERR_2"/>
    <property type="match status" value="1"/>
</dbReference>
<dbReference type="PANTHER" id="PTHR30204:SF98">
    <property type="entry name" value="HTH-TYPE TRANSCRIPTIONAL REGULATOR ADHR"/>
    <property type="match status" value="1"/>
</dbReference>
<name>A0A172ZHN1_9BACL</name>
<reference evidence="4" key="1">
    <citation type="submission" date="2015-10" db="EMBL/GenBank/DDBJ databases">
        <title>Genome of Paenibacillus bovis sp. nov.</title>
        <authorList>
            <person name="Wu Z."/>
            <person name="Gao C."/>
            <person name="Liu Z."/>
            <person name="Zheng H."/>
        </authorList>
    </citation>
    <scope>NUCLEOTIDE SEQUENCE [LARGE SCALE GENOMIC DNA]</scope>
    <source>
        <strain evidence="4">BD3526</strain>
    </source>
</reference>
<dbReference type="CDD" id="cd01109">
    <property type="entry name" value="HTH_YyaN"/>
    <property type="match status" value="1"/>
</dbReference>
<accession>A0A172ZHN1</accession>
<evidence type="ECO:0000259" key="2">
    <source>
        <dbReference type="PROSITE" id="PS50937"/>
    </source>
</evidence>
<dbReference type="STRING" id="1616788.AR543_14855"/>
<dbReference type="InterPro" id="IPR047057">
    <property type="entry name" value="MerR_fam"/>
</dbReference>
<dbReference type="SMART" id="SM00422">
    <property type="entry name" value="HTH_MERR"/>
    <property type="match status" value="1"/>
</dbReference>
<dbReference type="OrthoDB" id="9811174at2"/>
<organism evidence="3 4">
    <name type="scientific">Paenibacillus bovis</name>
    <dbReference type="NCBI Taxonomy" id="1616788"/>
    <lineage>
        <taxon>Bacteria</taxon>
        <taxon>Bacillati</taxon>
        <taxon>Bacillota</taxon>
        <taxon>Bacilli</taxon>
        <taxon>Bacillales</taxon>
        <taxon>Paenibacillaceae</taxon>
        <taxon>Paenibacillus</taxon>
    </lineage>
</organism>
<evidence type="ECO:0000256" key="1">
    <source>
        <dbReference type="ARBA" id="ARBA00023125"/>
    </source>
</evidence>
<dbReference type="PANTHER" id="PTHR30204">
    <property type="entry name" value="REDOX-CYCLING DRUG-SENSING TRANSCRIPTIONAL ACTIVATOR SOXR"/>
    <property type="match status" value="1"/>
</dbReference>
<dbReference type="GO" id="GO:0003677">
    <property type="term" value="F:DNA binding"/>
    <property type="evidence" value="ECO:0007669"/>
    <property type="project" value="UniProtKB-KW"/>
</dbReference>
<keyword evidence="1" id="KW-0238">DNA-binding</keyword>
<evidence type="ECO:0000313" key="3">
    <source>
        <dbReference type="EMBL" id="ANF97154.1"/>
    </source>
</evidence>
<dbReference type="AlphaFoldDB" id="A0A172ZHN1"/>
<keyword evidence="4" id="KW-1185">Reference proteome</keyword>
<dbReference type="GO" id="GO:0003700">
    <property type="term" value="F:DNA-binding transcription factor activity"/>
    <property type="evidence" value="ECO:0007669"/>
    <property type="project" value="InterPro"/>
</dbReference>
<dbReference type="InterPro" id="IPR009061">
    <property type="entry name" value="DNA-bd_dom_put_sf"/>
</dbReference>
<gene>
    <name evidence="3" type="ORF">AR543_14855</name>
</gene>
<evidence type="ECO:0000313" key="4">
    <source>
        <dbReference type="Proteomes" id="UP000078148"/>
    </source>
</evidence>
<dbReference type="SUPFAM" id="SSF46955">
    <property type="entry name" value="Putative DNA-binding domain"/>
    <property type="match status" value="1"/>
</dbReference>
<dbReference type="KEGG" id="pbv:AR543_14855"/>
<dbReference type="RefSeq" id="WP_060535270.1">
    <property type="nucleotide sequence ID" value="NZ_CP013023.1"/>
</dbReference>
<dbReference type="Gene3D" id="1.10.1660.10">
    <property type="match status" value="1"/>
</dbReference>
<dbReference type="EMBL" id="CP013023">
    <property type="protein sequence ID" value="ANF97154.1"/>
    <property type="molecule type" value="Genomic_DNA"/>
</dbReference>
<dbReference type="Pfam" id="PF13411">
    <property type="entry name" value="MerR_1"/>
    <property type="match status" value="1"/>
</dbReference>
<reference evidence="3 4" key="2">
    <citation type="journal article" date="2016" name="Int. J. Syst. Evol. Microbiol.">
        <title>Paenibacillus bovis sp. nov., isolated from raw yak (Bos grunniens) milk.</title>
        <authorList>
            <person name="Gao C."/>
            <person name="Han J."/>
            <person name="Liu Z."/>
            <person name="Xu X."/>
            <person name="Hang F."/>
            <person name="Wu Z."/>
        </authorList>
    </citation>
    <scope>NUCLEOTIDE SEQUENCE [LARGE SCALE GENOMIC DNA]</scope>
    <source>
        <strain evidence="3 4">BD3526</strain>
    </source>
</reference>
<sequence length="143" mass="16805">MIEIPDMPMTIREAAELTGLSEDTLRYYERIDLLPPAERKSNGHRFYTAEQVQGIIFMTRLKSTGMTLEEMKAFRALISQGESTLEQRKTILRQQHEHISSEIRRLKDVQEVLEYKLNHYDRLSTNPQVEDMGCELSDPYREQ</sequence>
<dbReference type="InterPro" id="IPR000551">
    <property type="entry name" value="MerR-type_HTH_dom"/>
</dbReference>
<protein>
    <submittedName>
        <fullName evidence="3">MerR family transcriptional regulator</fullName>
    </submittedName>
</protein>
<proteinExistence type="predicted"/>